<keyword evidence="1" id="KW-0808">Transferase</keyword>
<dbReference type="PANTHER" id="PTHR43460">
    <property type="entry name" value="METHYLTRANSFERASE"/>
    <property type="match status" value="1"/>
</dbReference>
<reference evidence="2" key="1">
    <citation type="journal article" date="2019" name="Int. J. Syst. Evol. Microbiol.">
        <title>The Global Catalogue of Microorganisms (GCM) 10K type strain sequencing project: providing services to taxonomists for standard genome sequencing and annotation.</title>
        <authorList>
            <consortium name="The Broad Institute Genomics Platform"/>
            <consortium name="The Broad Institute Genome Sequencing Center for Infectious Disease"/>
            <person name="Wu L."/>
            <person name="Ma J."/>
        </authorList>
    </citation>
    <scope>NUCLEOTIDE SEQUENCE [LARGE SCALE GENOMIC DNA]</scope>
    <source>
        <strain evidence="2">JCM 31696</strain>
    </source>
</reference>
<dbReference type="GO" id="GO:0008168">
    <property type="term" value="F:methyltransferase activity"/>
    <property type="evidence" value="ECO:0007669"/>
    <property type="project" value="UniProtKB-KW"/>
</dbReference>
<dbReference type="PANTHER" id="PTHR43460:SF1">
    <property type="entry name" value="METHYLTRANSFERASE TYPE 11 DOMAIN-CONTAINING PROTEIN"/>
    <property type="match status" value="1"/>
</dbReference>
<accession>A0ABW3CS09</accession>
<comment type="caution">
    <text evidence="1">The sequence shown here is derived from an EMBL/GenBank/DDBJ whole genome shotgun (WGS) entry which is preliminary data.</text>
</comment>
<proteinExistence type="predicted"/>
<dbReference type="EMBL" id="JBHTIR010004248">
    <property type="protein sequence ID" value="MFD0856752.1"/>
    <property type="molecule type" value="Genomic_DNA"/>
</dbReference>
<evidence type="ECO:0000313" key="2">
    <source>
        <dbReference type="Proteomes" id="UP001597083"/>
    </source>
</evidence>
<feature type="non-terminal residue" evidence="1">
    <location>
        <position position="65"/>
    </location>
</feature>
<sequence>MDRSFDELVAEAGSVDVSGWDFSWLDGRATEERPPWGYQRLMGERVGRAEMSLDVLTGGGEVLAG</sequence>
<organism evidence="1 2">
    <name type="scientific">Actinomadura adrarensis</name>
    <dbReference type="NCBI Taxonomy" id="1819600"/>
    <lineage>
        <taxon>Bacteria</taxon>
        <taxon>Bacillati</taxon>
        <taxon>Actinomycetota</taxon>
        <taxon>Actinomycetes</taxon>
        <taxon>Streptosporangiales</taxon>
        <taxon>Thermomonosporaceae</taxon>
        <taxon>Actinomadura</taxon>
    </lineage>
</organism>
<dbReference type="InterPro" id="IPR052939">
    <property type="entry name" value="23S_rRNA_MeTrnsfrase_RlmA"/>
</dbReference>
<protein>
    <submittedName>
        <fullName evidence="1">SAM-dependent methyltransferase</fullName>
    </submittedName>
</protein>
<keyword evidence="2" id="KW-1185">Reference proteome</keyword>
<gene>
    <name evidence="1" type="ORF">ACFQ07_31255</name>
</gene>
<dbReference type="GO" id="GO:0032259">
    <property type="term" value="P:methylation"/>
    <property type="evidence" value="ECO:0007669"/>
    <property type="project" value="UniProtKB-KW"/>
</dbReference>
<name>A0ABW3CS09_9ACTN</name>
<evidence type="ECO:0000313" key="1">
    <source>
        <dbReference type="EMBL" id="MFD0856752.1"/>
    </source>
</evidence>
<dbReference type="Proteomes" id="UP001597083">
    <property type="component" value="Unassembled WGS sequence"/>
</dbReference>
<keyword evidence="1" id="KW-0489">Methyltransferase</keyword>